<feature type="compositionally biased region" description="Polar residues" evidence="1">
    <location>
        <begin position="428"/>
        <end position="442"/>
    </location>
</feature>
<dbReference type="Pfam" id="PF06075">
    <property type="entry name" value="DUF936"/>
    <property type="match status" value="1"/>
</dbReference>
<dbReference type="Pfam" id="PF21647">
    <property type="entry name" value="DUF6857"/>
    <property type="match status" value="1"/>
</dbReference>
<dbReference type="Proteomes" id="UP001222027">
    <property type="component" value="Unassembled WGS sequence"/>
</dbReference>
<organism evidence="4 5">
    <name type="scientific">Ensete ventricosum</name>
    <name type="common">Abyssinian banana</name>
    <name type="synonym">Musa ensete</name>
    <dbReference type="NCBI Taxonomy" id="4639"/>
    <lineage>
        <taxon>Eukaryota</taxon>
        <taxon>Viridiplantae</taxon>
        <taxon>Streptophyta</taxon>
        <taxon>Embryophyta</taxon>
        <taxon>Tracheophyta</taxon>
        <taxon>Spermatophyta</taxon>
        <taxon>Magnoliopsida</taxon>
        <taxon>Liliopsida</taxon>
        <taxon>Zingiberales</taxon>
        <taxon>Musaceae</taxon>
        <taxon>Ensete</taxon>
    </lineage>
</organism>
<feature type="domain" description="DUF936" evidence="2">
    <location>
        <begin position="119"/>
        <end position="235"/>
    </location>
</feature>
<comment type="caution">
    <text evidence="4">The sequence shown here is derived from an EMBL/GenBank/DDBJ whole genome shotgun (WGS) entry which is preliminary data.</text>
</comment>
<dbReference type="InterPro" id="IPR010341">
    <property type="entry name" value="DUF936_pln"/>
</dbReference>
<feature type="compositionally biased region" description="Polar residues" evidence="1">
    <location>
        <begin position="677"/>
        <end position="688"/>
    </location>
</feature>
<keyword evidence="5" id="KW-1185">Reference proteome</keyword>
<evidence type="ECO:0000313" key="4">
    <source>
        <dbReference type="EMBL" id="KAJ8510558.1"/>
    </source>
</evidence>
<dbReference type="PANTHER" id="PTHR31928:SF4">
    <property type="entry name" value="OS08G0541500 PROTEIN"/>
    <property type="match status" value="1"/>
</dbReference>
<protein>
    <submittedName>
        <fullName evidence="4">Uncharacterized protein</fullName>
    </submittedName>
</protein>
<dbReference type="EMBL" id="JAQQAF010000001">
    <property type="protein sequence ID" value="KAJ8510558.1"/>
    <property type="molecule type" value="Genomic_DNA"/>
</dbReference>
<sequence length="834" mass="90549">MQSIIETGTYQRRSQPLWKPKLLPHKGNVRRGEAQTSNNSMAIVAVNEETSKEEQWCSGDENNNEGWKCFPRAIAAVALMATCQHVQFQLFDRFHRKRILCSQSYRVMCFEVNQMADSLVPGVLIKLLQHMNTNVKVASKHRSSLLQVVSIVPALSGSDLFTSQGFYLKVSDSSHATYVSLPDEHNDLILSDKIQLGQFIHVDGVEAGSPVPILKGVRPLPGRHPCVGNPEDLVAANSSHGFLDAEKPQQSSDSTCNINTTSVNEKSKLRNSKLAIKTQEVQKKRASLSKSGSLQSKQLASDKLEKKDAIGVRLKSMDSWSITSSPTSVCSLPASFEKFSNETKKQAQAQRPEKPLSRFRLLEKAASVLKVNNVGSKSSAGNFLRNLVPDNEFDPNALRKSWSENMEAKGRDSYTLKAANFETRSKSKSTSAPQHKSSTNEKLLTKEDSKIQTTMKKNNAQAATDDSDRSAKQRPSVIKKSSETATSLNLADFVKVDPTNRKWTDSSVSWSSLPSSLAKLGKALLKYRDAAQLAAVEAVQEASAAGSLIRCLSMYAEISTSAKEDNPRPTVEQFLALYASLCSATAVTDSLSKTTLQTLPGQSLGGDPTLEEALKVSADVRRRAVSWVGAAVATDLAPFSLYDRKPSSTSTASRAMVVLEGPSKTAAATAPSKATPQTKSRLSLTSVSVGRGKARGAAAPPSPPPEWERGVGPNEGAWLARTLREESRAWFLGFLERFVDADGVPSNRQHVAAMLSQLKKVNEWLEAIGCRRSEGEADEAVDSEGSGDVPAETVERLRKKIYEYLLTHVESAAVALGGACPPSQTGVGRSVWTG</sequence>
<feature type="domain" description="DUF6857" evidence="3">
    <location>
        <begin position="499"/>
        <end position="815"/>
    </location>
</feature>
<dbReference type="InterPro" id="IPR048297">
    <property type="entry name" value="DUF936_dom_pln"/>
</dbReference>
<accession>A0AAV8RSS9</accession>
<proteinExistence type="predicted"/>
<feature type="compositionally biased region" description="Low complexity" evidence="1">
    <location>
        <begin position="663"/>
        <end position="676"/>
    </location>
</feature>
<gene>
    <name evidence="4" type="ORF">OPV22_000992</name>
</gene>
<feature type="region of interest" description="Disordered" evidence="1">
    <location>
        <begin position="663"/>
        <end position="712"/>
    </location>
</feature>
<evidence type="ECO:0000259" key="3">
    <source>
        <dbReference type="Pfam" id="PF21647"/>
    </source>
</evidence>
<feature type="compositionally biased region" description="Polar residues" evidence="1">
    <location>
        <begin position="451"/>
        <end position="464"/>
    </location>
</feature>
<dbReference type="AlphaFoldDB" id="A0AAV8RSS9"/>
<dbReference type="InterPro" id="IPR049172">
    <property type="entry name" value="DUF6857_pln"/>
</dbReference>
<evidence type="ECO:0000259" key="2">
    <source>
        <dbReference type="Pfam" id="PF06075"/>
    </source>
</evidence>
<dbReference type="PANTHER" id="PTHR31928">
    <property type="entry name" value="EXPRESSED PROTEIN"/>
    <property type="match status" value="1"/>
</dbReference>
<name>A0AAV8RSS9_ENSVE</name>
<evidence type="ECO:0000256" key="1">
    <source>
        <dbReference type="SAM" id="MobiDB-lite"/>
    </source>
</evidence>
<feature type="region of interest" description="Disordered" evidence="1">
    <location>
        <begin position="422"/>
        <end position="483"/>
    </location>
</feature>
<reference evidence="4 5" key="1">
    <citation type="submission" date="2022-12" db="EMBL/GenBank/DDBJ databases">
        <title>Chromosome-scale assembly of the Ensete ventricosum genome.</title>
        <authorList>
            <person name="Dussert Y."/>
            <person name="Stocks J."/>
            <person name="Wendawek A."/>
            <person name="Woldeyes F."/>
            <person name="Nichols R.A."/>
            <person name="Borrell J.S."/>
        </authorList>
    </citation>
    <scope>NUCLEOTIDE SEQUENCE [LARGE SCALE GENOMIC DNA]</scope>
    <source>
        <strain evidence="5">cv. Maze</strain>
        <tissue evidence="4">Seeds</tissue>
    </source>
</reference>
<evidence type="ECO:0000313" key="5">
    <source>
        <dbReference type="Proteomes" id="UP001222027"/>
    </source>
</evidence>